<evidence type="ECO:0000256" key="1">
    <source>
        <dbReference type="ARBA" id="ARBA00022670"/>
    </source>
</evidence>
<evidence type="ECO:0000256" key="4">
    <source>
        <dbReference type="ARBA" id="ARBA00022825"/>
    </source>
</evidence>
<evidence type="ECO:0000256" key="3">
    <source>
        <dbReference type="ARBA" id="ARBA00022801"/>
    </source>
</evidence>
<dbReference type="PROSITE" id="PS50240">
    <property type="entry name" value="TRYPSIN_DOM"/>
    <property type="match status" value="1"/>
</dbReference>
<dbReference type="PROSITE" id="PS00134">
    <property type="entry name" value="TRYPSIN_HIS"/>
    <property type="match status" value="1"/>
</dbReference>
<dbReference type="PANTHER" id="PTHR24252:SF7">
    <property type="entry name" value="HYALIN"/>
    <property type="match status" value="1"/>
</dbReference>
<evidence type="ECO:0000313" key="9">
    <source>
        <dbReference type="Proteomes" id="UP000749559"/>
    </source>
</evidence>
<feature type="region of interest" description="Disordered" evidence="6">
    <location>
        <begin position="193"/>
        <end position="275"/>
    </location>
</feature>
<keyword evidence="5" id="KW-1015">Disulfide bond</keyword>
<dbReference type="PROSITE" id="PS00135">
    <property type="entry name" value="TRYPSIN_SER"/>
    <property type="match status" value="1"/>
</dbReference>
<dbReference type="InterPro" id="IPR000884">
    <property type="entry name" value="TSP1_rpt"/>
</dbReference>
<dbReference type="InterPro" id="IPR033116">
    <property type="entry name" value="TRYPSIN_SER"/>
</dbReference>
<gene>
    <name evidence="8" type="ORF">OFUS_LOCUS19820</name>
</gene>
<keyword evidence="7" id="KW-0812">Transmembrane</keyword>
<protein>
    <submittedName>
        <fullName evidence="8">Uncharacterized protein</fullName>
    </submittedName>
</protein>
<dbReference type="GO" id="GO:0004252">
    <property type="term" value="F:serine-type endopeptidase activity"/>
    <property type="evidence" value="ECO:0007669"/>
    <property type="project" value="InterPro"/>
</dbReference>
<accession>A0A8J1Y0A5</accession>
<organism evidence="8 9">
    <name type="scientific">Owenia fusiformis</name>
    <name type="common">Polychaete worm</name>
    <dbReference type="NCBI Taxonomy" id="6347"/>
    <lineage>
        <taxon>Eukaryota</taxon>
        <taxon>Metazoa</taxon>
        <taxon>Spiralia</taxon>
        <taxon>Lophotrochozoa</taxon>
        <taxon>Annelida</taxon>
        <taxon>Polychaeta</taxon>
        <taxon>Sedentaria</taxon>
        <taxon>Canalipalpata</taxon>
        <taxon>Sabellida</taxon>
        <taxon>Oweniida</taxon>
        <taxon>Oweniidae</taxon>
        <taxon>Owenia</taxon>
    </lineage>
</organism>
<keyword evidence="2" id="KW-0732">Signal</keyword>
<dbReference type="AlphaFoldDB" id="A0A8J1Y0A5"/>
<dbReference type="PROSITE" id="PS50092">
    <property type="entry name" value="TSP1"/>
    <property type="match status" value="1"/>
</dbReference>
<dbReference type="SMART" id="SM00209">
    <property type="entry name" value="TSP1"/>
    <property type="match status" value="2"/>
</dbReference>
<evidence type="ECO:0000256" key="7">
    <source>
        <dbReference type="SAM" id="Phobius"/>
    </source>
</evidence>
<feature type="transmembrane region" description="Helical" evidence="7">
    <location>
        <begin position="6"/>
        <end position="23"/>
    </location>
</feature>
<dbReference type="OrthoDB" id="10004439at2759"/>
<dbReference type="PRINTS" id="PR00722">
    <property type="entry name" value="CHYMOTRYPSIN"/>
</dbReference>
<dbReference type="Proteomes" id="UP000749559">
    <property type="component" value="Unassembled WGS sequence"/>
</dbReference>
<feature type="compositionally biased region" description="Basic and acidic residues" evidence="6">
    <location>
        <begin position="193"/>
        <end position="264"/>
    </location>
</feature>
<dbReference type="InterPro" id="IPR001314">
    <property type="entry name" value="Peptidase_S1A"/>
</dbReference>
<dbReference type="SUPFAM" id="SSF50494">
    <property type="entry name" value="Trypsin-like serine proteases"/>
    <property type="match status" value="1"/>
</dbReference>
<name>A0A8J1Y0A5_OWEFU</name>
<keyword evidence="3" id="KW-0378">Hydrolase</keyword>
<keyword evidence="4" id="KW-0720">Serine protease</keyword>
<evidence type="ECO:0000256" key="5">
    <source>
        <dbReference type="ARBA" id="ARBA00023157"/>
    </source>
</evidence>
<evidence type="ECO:0000256" key="6">
    <source>
        <dbReference type="SAM" id="MobiDB-lite"/>
    </source>
</evidence>
<dbReference type="InterPro" id="IPR043504">
    <property type="entry name" value="Peptidase_S1_PA_chymotrypsin"/>
</dbReference>
<sequence length="531" mass="60517">MEISYFNIVTIIGVVVYMNAELVSGRRLRRLREGKIKLDQDALQERNRAIIDMEAESTRTVQTGRSLTTYDNSYTEWSEWTRCTNKCRQRRARKCTDSNICGDSVLKEKRYCYKKQAKCAKRGSRLNKKKSARWLEDIVYELLYNDWSEWGACTRSCKTRRTRSCAIKKWCRHTVLQEERKCYASGGACEKRNDEMESEEVNRPNDEEEGKSDRNEKPKGPGKHDKPEKSDKPVKTDKPEKADKTERPEKSEKKDNKPSKNPKDSEEESDAPKVNFADVEKSCGIRDVTSSLRIVGGNIVRRGSWPWQVAVMTRWKEQYCGGTLIHPQYVVTAAHCLRKKGRRRRVLVRVGEHDFGDFEGSEIDIRIAQDFVHKDFDLETIDSDIAVLKLKTPVEKSRFIDFACVPPSNMTITPDMRCYAVGWGKMKASHVFGTDVLREVQIPVVDKETCQKAFDYDITSNQLCAGYETGGIDSCAGDSGGPLLCQANLDGTARWYVYGVTSFGEGCGAKGKYGIYAKVTTFSEWIRSIVS</sequence>
<proteinExistence type="predicted"/>
<dbReference type="EMBL" id="CAIIXF020000009">
    <property type="protein sequence ID" value="CAH1795253.1"/>
    <property type="molecule type" value="Genomic_DNA"/>
</dbReference>
<dbReference type="Gene3D" id="2.40.10.10">
    <property type="entry name" value="Trypsin-like serine proteases"/>
    <property type="match status" value="1"/>
</dbReference>
<dbReference type="InterPro" id="IPR018114">
    <property type="entry name" value="TRYPSIN_HIS"/>
</dbReference>
<dbReference type="InterPro" id="IPR009003">
    <property type="entry name" value="Peptidase_S1_PA"/>
</dbReference>
<dbReference type="InterPro" id="IPR001254">
    <property type="entry name" value="Trypsin_dom"/>
</dbReference>
<evidence type="ECO:0000313" key="8">
    <source>
        <dbReference type="EMBL" id="CAH1795253.1"/>
    </source>
</evidence>
<dbReference type="GO" id="GO:0006508">
    <property type="term" value="P:proteolysis"/>
    <property type="evidence" value="ECO:0007669"/>
    <property type="project" value="UniProtKB-KW"/>
</dbReference>
<dbReference type="PANTHER" id="PTHR24252">
    <property type="entry name" value="ACROSIN-RELATED"/>
    <property type="match status" value="1"/>
</dbReference>
<keyword evidence="1" id="KW-0645">Protease</keyword>
<keyword evidence="7" id="KW-0472">Membrane</keyword>
<dbReference type="SMART" id="SM00020">
    <property type="entry name" value="Tryp_SPc"/>
    <property type="match status" value="1"/>
</dbReference>
<dbReference type="Pfam" id="PF00089">
    <property type="entry name" value="Trypsin"/>
    <property type="match status" value="1"/>
</dbReference>
<comment type="caution">
    <text evidence="8">The sequence shown here is derived from an EMBL/GenBank/DDBJ whole genome shotgun (WGS) entry which is preliminary data.</text>
</comment>
<evidence type="ECO:0000256" key="2">
    <source>
        <dbReference type="ARBA" id="ARBA00022729"/>
    </source>
</evidence>
<reference evidence="8" key="1">
    <citation type="submission" date="2022-03" db="EMBL/GenBank/DDBJ databases">
        <authorList>
            <person name="Martin C."/>
        </authorList>
    </citation>
    <scope>NUCLEOTIDE SEQUENCE</scope>
</reference>
<keyword evidence="9" id="KW-1185">Reference proteome</keyword>
<keyword evidence="7" id="KW-1133">Transmembrane helix</keyword>
<dbReference type="CDD" id="cd00190">
    <property type="entry name" value="Tryp_SPc"/>
    <property type="match status" value="1"/>
</dbReference>
<dbReference type="FunFam" id="2.40.10.10:FF:000120">
    <property type="entry name" value="Putative serine protease"/>
    <property type="match status" value="1"/>
</dbReference>